<keyword evidence="1" id="KW-1133">Transmembrane helix</keyword>
<name>C3ZKA9_BRAFL</name>
<evidence type="ECO:0000313" key="2">
    <source>
        <dbReference type="EMBL" id="EEN47008.1"/>
    </source>
</evidence>
<reference evidence="2" key="1">
    <citation type="journal article" date="2008" name="Nature">
        <title>The amphioxus genome and the evolution of the chordate karyotype.</title>
        <authorList>
            <consortium name="US DOE Joint Genome Institute (JGI-PGF)"/>
            <person name="Putnam N.H."/>
            <person name="Butts T."/>
            <person name="Ferrier D.E.K."/>
            <person name="Furlong R.F."/>
            <person name="Hellsten U."/>
            <person name="Kawashima T."/>
            <person name="Robinson-Rechavi M."/>
            <person name="Shoguchi E."/>
            <person name="Terry A."/>
            <person name="Yu J.-K."/>
            <person name="Benito-Gutierrez E.L."/>
            <person name="Dubchak I."/>
            <person name="Garcia-Fernandez J."/>
            <person name="Gibson-Brown J.J."/>
            <person name="Grigoriev I.V."/>
            <person name="Horton A.C."/>
            <person name="de Jong P.J."/>
            <person name="Jurka J."/>
            <person name="Kapitonov V.V."/>
            <person name="Kohara Y."/>
            <person name="Kuroki Y."/>
            <person name="Lindquist E."/>
            <person name="Lucas S."/>
            <person name="Osoegawa K."/>
            <person name="Pennacchio L.A."/>
            <person name="Salamov A.A."/>
            <person name="Satou Y."/>
            <person name="Sauka-Spengler T."/>
            <person name="Schmutz J."/>
            <person name="Shin-I T."/>
            <person name="Toyoda A."/>
            <person name="Bronner-Fraser M."/>
            <person name="Fujiyama A."/>
            <person name="Holland L.Z."/>
            <person name="Holland P.W.H."/>
            <person name="Satoh N."/>
            <person name="Rokhsar D.S."/>
        </authorList>
    </citation>
    <scope>NUCLEOTIDE SEQUENCE [LARGE SCALE GENOMIC DNA]</scope>
    <source>
        <strain evidence="2">S238N-H82</strain>
        <tissue evidence="2">Testes</tissue>
    </source>
</reference>
<accession>C3ZKA9</accession>
<dbReference type="AlphaFoldDB" id="C3ZKA9"/>
<keyword evidence="1" id="KW-0812">Transmembrane</keyword>
<evidence type="ECO:0000256" key="1">
    <source>
        <dbReference type="SAM" id="Phobius"/>
    </source>
</evidence>
<sequence length="182" mass="20585">MVLMVMTILMMRMMMKTMMMVMMLMMKKKKTMTKMMITMMKAVMITMITMMICPYRIKSQECGGSDQSVLGSKVIDLEDMLGVFVLVYGGMGIAFLTLVGEFIYACAQDVTRCPDKPRTVREAAAMRLESMVRPLVTLLHPRRTRSNSTNASNMSNYADCEEGFQLQFLQNTPDAPSAQTAY</sequence>
<dbReference type="EMBL" id="GG666636">
    <property type="protein sequence ID" value="EEN47008.1"/>
    <property type="molecule type" value="Genomic_DNA"/>
</dbReference>
<proteinExistence type="predicted"/>
<organism>
    <name type="scientific">Branchiostoma floridae</name>
    <name type="common">Florida lancelet</name>
    <name type="synonym">Amphioxus</name>
    <dbReference type="NCBI Taxonomy" id="7739"/>
    <lineage>
        <taxon>Eukaryota</taxon>
        <taxon>Metazoa</taxon>
        <taxon>Chordata</taxon>
        <taxon>Cephalochordata</taxon>
        <taxon>Leptocardii</taxon>
        <taxon>Amphioxiformes</taxon>
        <taxon>Branchiostomatidae</taxon>
        <taxon>Branchiostoma</taxon>
    </lineage>
</organism>
<protein>
    <submittedName>
        <fullName evidence="2">Uncharacterized protein</fullName>
    </submittedName>
</protein>
<feature type="transmembrane region" description="Helical" evidence="1">
    <location>
        <begin position="83"/>
        <end position="107"/>
    </location>
</feature>
<keyword evidence="1" id="KW-0472">Membrane</keyword>
<gene>
    <name evidence="2" type="ORF">BRAFLDRAFT_69452</name>
</gene>
<dbReference type="InParanoid" id="C3ZKA9"/>